<reference evidence="3 4" key="1">
    <citation type="submission" date="2019-03" db="EMBL/GenBank/DDBJ databases">
        <title>Ramlibacter sp. 18x22-1, whole genome shotgun sequence.</title>
        <authorList>
            <person name="Zhang X."/>
            <person name="Feng G."/>
            <person name="Zhu H."/>
        </authorList>
    </citation>
    <scope>NUCLEOTIDE SEQUENCE [LARGE SCALE GENOMIC DNA]</scope>
    <source>
        <strain evidence="3 4">18x22-1</strain>
    </source>
</reference>
<dbReference type="OrthoDB" id="8566616at2"/>
<dbReference type="RefSeq" id="WP_135250192.1">
    <property type="nucleotide sequence ID" value="NZ_SMLK01000003.1"/>
</dbReference>
<dbReference type="AlphaFoldDB" id="A0A4Z0BS19"/>
<accession>A0A4Z0BS19</accession>
<keyword evidence="2" id="KW-0235">DNA replication</keyword>
<comment type="similarity">
    <text evidence="1">Belongs to the Gram-positive plasmids replication protein type 1 family.</text>
</comment>
<keyword evidence="4" id="KW-1185">Reference proteome</keyword>
<dbReference type="InterPro" id="IPR000989">
    <property type="entry name" value="Rep"/>
</dbReference>
<gene>
    <name evidence="3" type="ORF">EZ216_13050</name>
</gene>
<evidence type="ECO:0000313" key="4">
    <source>
        <dbReference type="Proteomes" id="UP000297839"/>
    </source>
</evidence>
<dbReference type="EMBL" id="SMLK01000003">
    <property type="protein sequence ID" value="TFZ02096.1"/>
    <property type="molecule type" value="Genomic_DNA"/>
</dbReference>
<evidence type="ECO:0000256" key="1">
    <source>
        <dbReference type="ARBA" id="ARBA00008909"/>
    </source>
</evidence>
<dbReference type="Pfam" id="PF01446">
    <property type="entry name" value="Rep_1"/>
    <property type="match status" value="1"/>
</dbReference>
<proteinExistence type="inferred from homology"/>
<dbReference type="GO" id="GO:0003677">
    <property type="term" value="F:DNA binding"/>
    <property type="evidence" value="ECO:0007669"/>
    <property type="project" value="InterPro"/>
</dbReference>
<sequence length="411" mass="45843">MLQKRHRLLRQAQTIMFDPAKEAKAQHRVVWCHRHVRTEGAMPVLRQLDGSRSRLGSVKTCGSVWACPVCAAKVAEKRRQELADAMVKHTAAGGHAYLLTFTFPHYKGEALADLMKPFDKARQQFQNSKGWKKVMGKEGTAGRVGGVTSLEVTYGDGNGWHPHLHMLVFCAPGAFQEGEPDEQGRLSSAAIDYFRGVWVSKLERNGLVDAQNRTHASQYGLDVRGGEKAAEYIAKWGHDEKWGMSSELTSSHAKVGKRAQWGANDHYTPFQLLAMADAGDMRALCAFREFVKAFDGKRMLTWSPGLKDHFGIAELSDEDAAAEQALALNDEHQVGEIVQEQLQVLTKWGRLGDFLAFVAEHGHQDDSQQLIDDWIANCAGGRRRRGNILVDALVVPEHGNRYFYKPVEIEA</sequence>
<evidence type="ECO:0000313" key="3">
    <source>
        <dbReference type="EMBL" id="TFZ02096.1"/>
    </source>
</evidence>
<organism evidence="3 4">
    <name type="scientific">Ramlibacter humi</name>
    <dbReference type="NCBI Taxonomy" id="2530451"/>
    <lineage>
        <taxon>Bacteria</taxon>
        <taxon>Pseudomonadati</taxon>
        <taxon>Pseudomonadota</taxon>
        <taxon>Betaproteobacteria</taxon>
        <taxon>Burkholderiales</taxon>
        <taxon>Comamonadaceae</taxon>
        <taxon>Ramlibacter</taxon>
    </lineage>
</organism>
<protein>
    <submittedName>
        <fullName evidence="3">Uncharacterized protein</fullName>
    </submittedName>
</protein>
<dbReference type="Proteomes" id="UP000297839">
    <property type="component" value="Unassembled WGS sequence"/>
</dbReference>
<dbReference type="GO" id="GO:0006260">
    <property type="term" value="P:DNA replication"/>
    <property type="evidence" value="ECO:0007669"/>
    <property type="project" value="UniProtKB-KW"/>
</dbReference>
<comment type="caution">
    <text evidence="3">The sequence shown here is derived from an EMBL/GenBank/DDBJ whole genome shotgun (WGS) entry which is preliminary data.</text>
</comment>
<evidence type="ECO:0000256" key="2">
    <source>
        <dbReference type="ARBA" id="ARBA00022705"/>
    </source>
</evidence>
<name>A0A4Z0BS19_9BURK</name>